<sequence>MQFITRSDERAGIEVHHFDPAMASSDDIRLLRHHIYTDKIVTLKAQDLKPAAFVELGHHFGTPVSYYEPMYHHPENGLIFVSSNLTRPQGPIGVPRTGGFWHADYQFMPQPFAFTLFYPQKLPAGTRGTRFINMARAYERLTPRLKEAIADTFSKHSARRYVKIRPSDVHRPIGEVQAEIERVTPPQTWPTVLVHPVTRERILYISEAFTYAIEDSQGTALPTSLLYELLDSSGQLDESYEHPNIFVQTYESGDLVLWDNRSLIHRALHNPTNEPTESYRVTVTDEYPLGAEVAA</sequence>
<evidence type="ECO:0000256" key="1">
    <source>
        <dbReference type="ARBA" id="ARBA00001954"/>
    </source>
</evidence>
<keyword evidence="3" id="KW-0479">Metal-binding</keyword>
<proteinExistence type="inferred from homology"/>
<feature type="domain" description="TauD/TfdA-like" evidence="7">
    <location>
        <begin position="20"/>
        <end position="274"/>
    </location>
</feature>
<dbReference type="SUPFAM" id="SSF51197">
    <property type="entry name" value="Clavaminate synthase-like"/>
    <property type="match status" value="1"/>
</dbReference>
<dbReference type="Proteomes" id="UP000217736">
    <property type="component" value="Chromosome"/>
</dbReference>
<dbReference type="InterPro" id="IPR003819">
    <property type="entry name" value="TauD/TfdA-like"/>
</dbReference>
<keyword evidence="6" id="KW-0408">Iron</keyword>
<name>A0A1Z4EBA8_9MYCO</name>
<evidence type="ECO:0000313" key="8">
    <source>
        <dbReference type="EMBL" id="BAX90240.1"/>
    </source>
</evidence>
<dbReference type="KEGG" id="mshg:MSG_00073"/>
<comment type="similarity">
    <text evidence="2">Belongs to the TfdA dioxygenase family.</text>
</comment>
<dbReference type="GO" id="GO:0046872">
    <property type="term" value="F:metal ion binding"/>
    <property type="evidence" value="ECO:0007669"/>
    <property type="project" value="UniProtKB-KW"/>
</dbReference>
<evidence type="ECO:0000259" key="7">
    <source>
        <dbReference type="Pfam" id="PF02668"/>
    </source>
</evidence>
<evidence type="ECO:0000256" key="4">
    <source>
        <dbReference type="ARBA" id="ARBA00022964"/>
    </source>
</evidence>
<dbReference type="InterPro" id="IPR042098">
    <property type="entry name" value="TauD-like_sf"/>
</dbReference>
<protein>
    <submittedName>
        <fullName evidence="8">Putative dioxygenase</fullName>
    </submittedName>
</protein>
<dbReference type="GO" id="GO:0051213">
    <property type="term" value="F:dioxygenase activity"/>
    <property type="evidence" value="ECO:0007669"/>
    <property type="project" value="UniProtKB-KW"/>
</dbReference>
<dbReference type="PANTHER" id="PTHR43779">
    <property type="entry name" value="DIOXYGENASE RV0097-RELATED"/>
    <property type="match status" value="1"/>
</dbReference>
<evidence type="ECO:0000313" key="9">
    <source>
        <dbReference type="Proteomes" id="UP000217736"/>
    </source>
</evidence>
<reference evidence="9" key="1">
    <citation type="submission" date="2017-06" db="EMBL/GenBank/DDBJ databases">
        <title>Complete Genome Sequence of Mycobacterium shigaense.</title>
        <authorList>
            <person name="Fukano H."/>
            <person name="Yoshida M."/>
            <person name="Kazumi Y."/>
            <person name="Ogura Y."/>
            <person name="Mitarai S."/>
            <person name="Hayashi T."/>
            <person name="Hoshino Y."/>
        </authorList>
    </citation>
    <scope>NUCLEOTIDE SEQUENCE [LARGE SCALE GENOMIC DNA]</scope>
    <source>
        <strain evidence="9">UN-152</strain>
    </source>
</reference>
<gene>
    <name evidence="8" type="ORF">MSG_00073</name>
</gene>
<comment type="cofactor">
    <cofactor evidence="1">
        <name>Fe(2+)</name>
        <dbReference type="ChEBI" id="CHEBI:29033"/>
    </cofactor>
</comment>
<evidence type="ECO:0000256" key="6">
    <source>
        <dbReference type="ARBA" id="ARBA00023004"/>
    </source>
</evidence>
<dbReference type="AlphaFoldDB" id="A0A1Z4EBA8"/>
<dbReference type="EMBL" id="AP018164">
    <property type="protein sequence ID" value="BAX90240.1"/>
    <property type="molecule type" value="Genomic_DNA"/>
</dbReference>
<evidence type="ECO:0000256" key="2">
    <source>
        <dbReference type="ARBA" id="ARBA00005896"/>
    </source>
</evidence>
<evidence type="ECO:0000256" key="3">
    <source>
        <dbReference type="ARBA" id="ARBA00022723"/>
    </source>
</evidence>
<accession>A0A1Z4EBA8</accession>
<dbReference type="Pfam" id="PF02668">
    <property type="entry name" value="TauD"/>
    <property type="match status" value="1"/>
</dbReference>
<dbReference type="Gene3D" id="3.60.130.10">
    <property type="entry name" value="Clavaminate synthase-like"/>
    <property type="match status" value="1"/>
</dbReference>
<keyword evidence="4 8" id="KW-0223">Dioxygenase</keyword>
<organism evidence="8 9">
    <name type="scientific">Mycobacterium shigaense</name>
    <dbReference type="NCBI Taxonomy" id="722731"/>
    <lineage>
        <taxon>Bacteria</taxon>
        <taxon>Bacillati</taxon>
        <taxon>Actinomycetota</taxon>
        <taxon>Actinomycetes</taxon>
        <taxon>Mycobacteriales</taxon>
        <taxon>Mycobacteriaceae</taxon>
        <taxon>Mycobacterium</taxon>
        <taxon>Mycobacterium simiae complex</taxon>
    </lineage>
</organism>
<keyword evidence="5" id="KW-0560">Oxidoreductase</keyword>
<keyword evidence="9" id="KW-1185">Reference proteome</keyword>
<evidence type="ECO:0000256" key="5">
    <source>
        <dbReference type="ARBA" id="ARBA00023002"/>
    </source>
</evidence>
<dbReference type="RefSeq" id="WP_205529671.1">
    <property type="nucleotide sequence ID" value="NZ_CP157314.1"/>
</dbReference>
<dbReference type="PANTHER" id="PTHR43779:SF3">
    <property type="entry name" value="(3R)-3-[(CARBOXYMETHYL)AMINO]FATTY ACID OXYGENASE_DECARBOXYLASE"/>
    <property type="match status" value="1"/>
</dbReference>
<dbReference type="InterPro" id="IPR051178">
    <property type="entry name" value="TfdA_dioxygenase"/>
</dbReference>